<comment type="subunit">
    <text evidence="4">Component of the eukaryotic translation initiation factor 3 (eIF-3) complex. The eIF-3 complex interacts with pix. Interacts with mxt.</text>
</comment>
<dbReference type="GO" id="GO:0005852">
    <property type="term" value="C:eukaryotic translation initiation factor 3 complex"/>
    <property type="evidence" value="ECO:0007669"/>
    <property type="project" value="InterPro"/>
</dbReference>
<organism evidence="6 7">
    <name type="scientific">Euroglyphus maynei</name>
    <name type="common">Mayne's house dust mite</name>
    <dbReference type="NCBI Taxonomy" id="6958"/>
    <lineage>
        <taxon>Eukaryota</taxon>
        <taxon>Metazoa</taxon>
        <taxon>Ecdysozoa</taxon>
        <taxon>Arthropoda</taxon>
        <taxon>Chelicerata</taxon>
        <taxon>Arachnida</taxon>
        <taxon>Acari</taxon>
        <taxon>Acariformes</taxon>
        <taxon>Sarcoptiformes</taxon>
        <taxon>Astigmata</taxon>
        <taxon>Psoroptidia</taxon>
        <taxon>Analgoidea</taxon>
        <taxon>Pyroglyphidae</taxon>
        <taxon>Pyroglyphinae</taxon>
        <taxon>Euroglyphus</taxon>
    </lineage>
</organism>
<gene>
    <name evidence="6" type="ORF">BLA29_004993</name>
</gene>
<evidence type="ECO:0000313" key="6">
    <source>
        <dbReference type="EMBL" id="OTF71285.1"/>
    </source>
</evidence>
<reference evidence="6 7" key="1">
    <citation type="submission" date="2017-03" db="EMBL/GenBank/DDBJ databases">
        <title>Genome Survey of Euroglyphus maynei.</title>
        <authorList>
            <person name="Arlian L.G."/>
            <person name="Morgan M.S."/>
            <person name="Rider S.D."/>
        </authorList>
    </citation>
    <scope>NUCLEOTIDE SEQUENCE [LARGE SCALE GENOMIC DNA]</scope>
    <source>
        <strain evidence="6">Arlian Lab</strain>
        <tissue evidence="6">Whole body</tissue>
    </source>
</reference>
<dbReference type="AlphaFoldDB" id="A0A1Y3AVV3"/>
<dbReference type="OrthoDB" id="417252at2759"/>
<evidence type="ECO:0000256" key="3">
    <source>
        <dbReference type="ARBA" id="ARBA00022917"/>
    </source>
</evidence>
<dbReference type="InterPro" id="IPR016650">
    <property type="entry name" value="eIF3e"/>
</dbReference>
<keyword evidence="2 6" id="KW-0396">Initiation factor</keyword>
<evidence type="ECO:0000259" key="5">
    <source>
        <dbReference type="PROSITE" id="PS50250"/>
    </source>
</evidence>
<dbReference type="PANTHER" id="PTHR10317">
    <property type="entry name" value="EUKARYOTIC TRANSLATION INITIATION FACTOR 3 SUBUNIT E"/>
    <property type="match status" value="1"/>
</dbReference>
<dbReference type="Pfam" id="PF09440">
    <property type="entry name" value="eIF3_N"/>
    <property type="match status" value="1"/>
</dbReference>
<dbReference type="SMART" id="SM01186">
    <property type="entry name" value="eIF3_N"/>
    <property type="match status" value="1"/>
</dbReference>
<comment type="caution">
    <text evidence="6">The sequence shown here is derived from an EMBL/GenBank/DDBJ whole genome shotgun (WGS) entry which is preliminary data.</text>
</comment>
<evidence type="ECO:0000313" key="7">
    <source>
        <dbReference type="Proteomes" id="UP000194236"/>
    </source>
</evidence>
<dbReference type="GO" id="GO:0003743">
    <property type="term" value="F:translation initiation factor activity"/>
    <property type="evidence" value="ECO:0007669"/>
    <property type="project" value="UniProtKB-KW"/>
</dbReference>
<evidence type="ECO:0000256" key="1">
    <source>
        <dbReference type="ARBA" id="ARBA00022490"/>
    </source>
</evidence>
<dbReference type="InterPro" id="IPR019010">
    <property type="entry name" value="eIF3e_N"/>
</dbReference>
<keyword evidence="3" id="KW-0648">Protein biosynthesis</keyword>
<dbReference type="InterPro" id="IPR000717">
    <property type="entry name" value="PCI_dom"/>
</dbReference>
<dbReference type="EMBL" id="MUJZ01061751">
    <property type="protein sequence ID" value="OTF71285.1"/>
    <property type="molecule type" value="Genomic_DNA"/>
</dbReference>
<evidence type="ECO:0000256" key="4">
    <source>
        <dbReference type="ARBA" id="ARBA00047068"/>
    </source>
</evidence>
<proteinExistence type="predicted"/>
<evidence type="ECO:0000256" key="2">
    <source>
        <dbReference type="ARBA" id="ARBA00022540"/>
    </source>
</evidence>
<keyword evidence="7" id="KW-1185">Reference proteome</keyword>
<feature type="domain" description="PCI" evidence="5">
    <location>
        <begin position="213"/>
        <end position="351"/>
    </location>
</feature>
<dbReference type="PIRSF" id="PIRSF016255">
    <property type="entry name" value="eIF3e_su6"/>
    <property type="match status" value="1"/>
</dbReference>
<name>A0A1Y3AVV3_EURMA</name>
<dbReference type="PROSITE" id="PS50250">
    <property type="entry name" value="PCI"/>
    <property type="match status" value="1"/>
</dbReference>
<dbReference type="Proteomes" id="UP000194236">
    <property type="component" value="Unassembled WGS sequence"/>
</dbReference>
<protein>
    <submittedName>
        <fullName evidence="6">Eukaryotic translation initiation factor 3 subunit E-A-like protein</fullName>
    </submittedName>
</protein>
<sequence length="351" mass="41604">MAEWDLTPVLSQYLDPHFVYGLLEFLGSQDIYDPEEIFQHKVKILSKIQLVDALIALYEKHDRPVPDELNNKLEESTELRKKFIEDLSDVLESLASLNDLDEKQLQESIQEIRKKFPRETIDKLYEFAKYSFTRGQYQEALAFIKSYQLLIGTDDANYEHTLWGSFVSSFFSQDMKEAQDIFFALKNYIENANFSPMKALQNRTWLIHWGLFIFFNVEHGRDYLVDLFLDAKNAKQSQNNAYLNAIQTSCPHILRYLTAAVITHRQRRIYMKELVRLIQQESYNYRDPITEFVECLYVNFDFDGAQQKLRDCEVVLRIDFFLTSCIEEFIENARLFIFEIFCQIHECISIE</sequence>
<accession>A0A1Y3AVV3</accession>
<keyword evidence="1" id="KW-0963">Cytoplasm</keyword>